<dbReference type="GO" id="GO:0031012">
    <property type="term" value="C:extracellular matrix"/>
    <property type="evidence" value="ECO:0007669"/>
    <property type="project" value="TreeGrafter"/>
</dbReference>
<dbReference type="OMA" id="WLELYTN"/>
<dbReference type="InterPro" id="IPR003591">
    <property type="entry name" value="Leu-rich_rpt_typical-subtyp"/>
</dbReference>
<dbReference type="GO" id="GO:0005615">
    <property type="term" value="C:extracellular space"/>
    <property type="evidence" value="ECO:0007669"/>
    <property type="project" value="TreeGrafter"/>
</dbReference>
<sequence length="216" mass="24153">MPVLSAFISGSISIISMIGPHLKHSICLILSSLSVSTSRIPQIPPTTHRRHLDQNKLKSLPDIFFPPNTWLHILILSGNQITKLTAGNFANLDFLEELYLNNNKLTKLDLGMIPILASLRTLSLARNQIRTISVGALNLPKLEHLYLSENRLRMVANDTFSKLPNLLGLFLNDNEISHFQLGSFAGINNLTTISLVTHLNDCFPRVFVVDVEHQDK</sequence>
<dbReference type="eggNOG" id="KOG0619">
    <property type="taxonomic scope" value="Eukaryota"/>
</dbReference>
<keyword evidence="3" id="KW-0677">Repeat</keyword>
<dbReference type="EMBL" id="CH477326">
    <property type="protein sequence ID" value="EAT43474.1"/>
    <property type="molecule type" value="Genomic_DNA"/>
</dbReference>
<accession>Q17B37</accession>
<evidence type="ECO:0000256" key="1">
    <source>
        <dbReference type="ARBA" id="ARBA00022614"/>
    </source>
</evidence>
<dbReference type="PROSITE" id="PS51450">
    <property type="entry name" value="LRR"/>
    <property type="match status" value="1"/>
</dbReference>
<evidence type="ECO:0000313" key="5">
    <source>
        <dbReference type="Proteomes" id="UP000682892"/>
    </source>
</evidence>
<keyword evidence="1" id="KW-0433">Leucine-rich repeat</keyword>
<dbReference type="InterPro" id="IPR050328">
    <property type="entry name" value="Dev_Immune_Receptor"/>
</dbReference>
<dbReference type="AlphaFoldDB" id="Q17B37"/>
<reference evidence="4" key="3">
    <citation type="submission" date="2012-09" db="EMBL/GenBank/DDBJ databases">
        <authorList>
            <consortium name="VectorBase"/>
        </authorList>
    </citation>
    <scope>NUCLEOTIDE SEQUENCE</scope>
    <source>
        <strain evidence="4">Liverpool</strain>
    </source>
</reference>
<evidence type="ECO:0000256" key="3">
    <source>
        <dbReference type="ARBA" id="ARBA00022737"/>
    </source>
</evidence>
<gene>
    <name evidence="4" type="ORF">AaeL_AAEL005096</name>
</gene>
<dbReference type="VEuPathDB" id="VectorBase:AAEL020893"/>
<dbReference type="Proteomes" id="UP000682892">
    <property type="component" value="Chromosome 3"/>
</dbReference>
<protein>
    <submittedName>
        <fullName evidence="4">AAEL005096-PA</fullName>
    </submittedName>
</protein>
<reference evidence="4" key="1">
    <citation type="submission" date="2005-10" db="EMBL/GenBank/DDBJ databases">
        <authorList>
            <person name="Loftus B.J."/>
            <person name="Nene V.M."/>
            <person name="Hannick L.I."/>
            <person name="Bidwell S."/>
            <person name="Haas B."/>
            <person name="Amedeo P."/>
            <person name="Orvis J."/>
            <person name="Wortman J.R."/>
            <person name="White O.R."/>
            <person name="Salzberg S."/>
            <person name="Shumway M."/>
            <person name="Koo H."/>
            <person name="Zhao Y."/>
            <person name="Holmes M."/>
            <person name="Miller J."/>
            <person name="Schatz M."/>
            <person name="Pop M."/>
            <person name="Pai G."/>
            <person name="Utterback T."/>
            <person name="Rogers Y.-H."/>
            <person name="Kravitz S."/>
            <person name="Fraser C.M."/>
        </authorList>
    </citation>
    <scope>NUCLEOTIDE SEQUENCE</scope>
    <source>
        <strain evidence="4">Liverpool</strain>
    </source>
</reference>
<dbReference type="Gene3D" id="3.80.10.10">
    <property type="entry name" value="Ribonuclease Inhibitor"/>
    <property type="match status" value="1"/>
</dbReference>
<dbReference type="STRING" id="7159.Q17B37"/>
<name>Q17B37_AEDAE</name>
<organism evidence="4 5">
    <name type="scientific">Aedes aegypti</name>
    <name type="common">Yellowfever mosquito</name>
    <name type="synonym">Culex aegypti</name>
    <dbReference type="NCBI Taxonomy" id="7159"/>
    <lineage>
        <taxon>Eukaryota</taxon>
        <taxon>Metazoa</taxon>
        <taxon>Ecdysozoa</taxon>
        <taxon>Arthropoda</taxon>
        <taxon>Hexapoda</taxon>
        <taxon>Insecta</taxon>
        <taxon>Pterygota</taxon>
        <taxon>Neoptera</taxon>
        <taxon>Endopterygota</taxon>
        <taxon>Diptera</taxon>
        <taxon>Nematocera</taxon>
        <taxon>Culicoidea</taxon>
        <taxon>Culicidae</taxon>
        <taxon>Culicinae</taxon>
        <taxon>Aedini</taxon>
        <taxon>Aedes</taxon>
        <taxon>Stegomyia</taxon>
    </lineage>
</organism>
<dbReference type="InterPro" id="IPR032675">
    <property type="entry name" value="LRR_dom_sf"/>
</dbReference>
<dbReference type="InterPro" id="IPR001611">
    <property type="entry name" value="Leu-rich_rpt"/>
</dbReference>
<keyword evidence="2" id="KW-0732">Signal</keyword>
<dbReference type="PaxDb" id="7159-AAEL005096-PA"/>
<evidence type="ECO:0000313" key="4">
    <source>
        <dbReference type="EMBL" id="EAT43474.1"/>
    </source>
</evidence>
<evidence type="ECO:0000256" key="2">
    <source>
        <dbReference type="ARBA" id="ARBA00022729"/>
    </source>
</evidence>
<proteinExistence type="predicted"/>
<dbReference type="HOGENOM" id="CLU_1278550_0_0_1"/>
<reference evidence="4" key="2">
    <citation type="journal article" date="2007" name="Science">
        <title>Genome sequence of Aedes aegypti, a major arbovirus vector.</title>
        <authorList>
            <person name="Nene V."/>
            <person name="Wortman J.R."/>
            <person name="Lawson D."/>
            <person name="Haas B."/>
            <person name="Kodira C."/>
            <person name="Tu Z.J."/>
            <person name="Loftus B."/>
            <person name="Xi Z."/>
            <person name="Megy K."/>
            <person name="Grabherr M."/>
            <person name="Ren Q."/>
            <person name="Zdobnov E.M."/>
            <person name="Lobo N.F."/>
            <person name="Campbell K.S."/>
            <person name="Brown S.E."/>
            <person name="Bonaldo M.F."/>
            <person name="Zhu J."/>
            <person name="Sinkins S.P."/>
            <person name="Hogenkamp D.G."/>
            <person name="Amedeo P."/>
            <person name="Arensburger P."/>
            <person name="Atkinson P.W."/>
            <person name="Bidwell S."/>
            <person name="Biedler J."/>
            <person name="Birney E."/>
            <person name="Bruggner R.V."/>
            <person name="Costas J."/>
            <person name="Coy M.R."/>
            <person name="Crabtree J."/>
            <person name="Crawford M."/>
            <person name="Debruyn B."/>
            <person name="Decaprio D."/>
            <person name="Eiglmeier K."/>
            <person name="Eisenstadt E."/>
            <person name="El-Dorry H."/>
            <person name="Gelbart W.M."/>
            <person name="Gomes S.L."/>
            <person name="Hammond M."/>
            <person name="Hannick L.I."/>
            <person name="Hogan J.R."/>
            <person name="Holmes M.H."/>
            <person name="Jaffe D."/>
            <person name="Johnston J.S."/>
            <person name="Kennedy R.C."/>
            <person name="Koo H."/>
            <person name="Kravitz S."/>
            <person name="Kriventseva E.V."/>
            <person name="Kulp D."/>
            <person name="Labutti K."/>
            <person name="Lee E."/>
            <person name="Li S."/>
            <person name="Lovin D.D."/>
            <person name="Mao C."/>
            <person name="Mauceli E."/>
            <person name="Menck C.F."/>
            <person name="Miller J.R."/>
            <person name="Montgomery P."/>
            <person name="Mori A."/>
            <person name="Nascimento A.L."/>
            <person name="Naveira H.F."/>
            <person name="Nusbaum C."/>
            <person name="O'leary S."/>
            <person name="Orvis J."/>
            <person name="Pertea M."/>
            <person name="Quesneville H."/>
            <person name="Reidenbach K.R."/>
            <person name="Rogers Y.H."/>
            <person name="Roth C.W."/>
            <person name="Schneider J.R."/>
            <person name="Schatz M."/>
            <person name="Shumway M."/>
            <person name="Stanke M."/>
            <person name="Stinson E.O."/>
            <person name="Tubio J.M."/>
            <person name="Vanzee J.P."/>
            <person name="Verjovski-Almeida S."/>
            <person name="Werner D."/>
            <person name="White O."/>
            <person name="Wyder S."/>
            <person name="Zeng Q."/>
            <person name="Zhao Q."/>
            <person name="Zhao Y."/>
            <person name="Hill C.A."/>
            <person name="Raikhel A.S."/>
            <person name="Soares M.B."/>
            <person name="Knudson D.L."/>
            <person name="Lee N.H."/>
            <person name="Galagan J."/>
            <person name="Salzberg S.L."/>
            <person name="Paulsen I.T."/>
            <person name="Dimopoulos G."/>
            <person name="Collins F.H."/>
            <person name="Birren B."/>
            <person name="Fraser-Liggett C.M."/>
            <person name="Severson D.W."/>
        </authorList>
    </citation>
    <scope>NUCLEOTIDE SEQUENCE [LARGE SCALE GENOMIC DNA]</scope>
    <source>
        <strain evidence="4">Liverpool</strain>
    </source>
</reference>
<dbReference type="SUPFAM" id="SSF52058">
    <property type="entry name" value="L domain-like"/>
    <property type="match status" value="1"/>
</dbReference>
<dbReference type="PANTHER" id="PTHR24373">
    <property type="entry name" value="SLIT RELATED LEUCINE-RICH REPEAT NEURONAL PROTEIN"/>
    <property type="match status" value="1"/>
</dbReference>
<dbReference type="SMART" id="SM00369">
    <property type="entry name" value="LRR_TYP"/>
    <property type="match status" value="5"/>
</dbReference>
<dbReference type="PANTHER" id="PTHR24373:SF370">
    <property type="entry name" value="FISH-LIPS, ISOFORM E"/>
    <property type="match status" value="1"/>
</dbReference>
<dbReference type="Pfam" id="PF13855">
    <property type="entry name" value="LRR_8"/>
    <property type="match status" value="2"/>
</dbReference>